<evidence type="ECO:0000313" key="10">
    <source>
        <dbReference type="EMBL" id="KAJ8885694.1"/>
    </source>
</evidence>
<feature type="domain" description="KA1" evidence="9">
    <location>
        <begin position="110"/>
        <end position="159"/>
    </location>
</feature>
<keyword evidence="4" id="KW-0547">Nucleotide-binding</keyword>
<evidence type="ECO:0000313" key="11">
    <source>
        <dbReference type="Proteomes" id="UP001159363"/>
    </source>
</evidence>
<protein>
    <recommendedName>
        <fullName evidence="1">non-specific serine/threonine protein kinase</fullName>
        <ecNumber evidence="1">2.7.11.1</ecNumber>
    </recommendedName>
</protein>
<name>A0ABQ9HMX4_9NEOP</name>
<reference evidence="10 11" key="1">
    <citation type="submission" date="2023-02" db="EMBL/GenBank/DDBJ databases">
        <title>LHISI_Scaffold_Assembly.</title>
        <authorList>
            <person name="Stuart O.P."/>
            <person name="Cleave R."/>
            <person name="Magrath M.J.L."/>
            <person name="Mikheyev A.S."/>
        </authorList>
    </citation>
    <scope>NUCLEOTIDE SEQUENCE [LARGE SCALE GENOMIC DNA]</scope>
    <source>
        <strain evidence="10">Daus_M_001</strain>
        <tissue evidence="10">Leg muscle</tissue>
    </source>
</reference>
<evidence type="ECO:0000256" key="7">
    <source>
        <dbReference type="ARBA" id="ARBA00047899"/>
    </source>
</evidence>
<evidence type="ECO:0000256" key="3">
    <source>
        <dbReference type="ARBA" id="ARBA00022679"/>
    </source>
</evidence>
<dbReference type="InterPro" id="IPR028375">
    <property type="entry name" value="KA1/Ssp2_C"/>
</dbReference>
<keyword evidence="11" id="KW-1185">Reference proteome</keyword>
<comment type="catalytic activity">
    <reaction evidence="7">
        <text>L-threonyl-[protein] + ATP = O-phospho-L-threonyl-[protein] + ADP + H(+)</text>
        <dbReference type="Rhea" id="RHEA:46608"/>
        <dbReference type="Rhea" id="RHEA-COMP:11060"/>
        <dbReference type="Rhea" id="RHEA-COMP:11605"/>
        <dbReference type="ChEBI" id="CHEBI:15378"/>
        <dbReference type="ChEBI" id="CHEBI:30013"/>
        <dbReference type="ChEBI" id="CHEBI:30616"/>
        <dbReference type="ChEBI" id="CHEBI:61977"/>
        <dbReference type="ChEBI" id="CHEBI:456216"/>
        <dbReference type="EC" id="2.7.11.1"/>
    </reaction>
</comment>
<keyword evidence="6" id="KW-0067">ATP-binding</keyword>
<evidence type="ECO:0000256" key="1">
    <source>
        <dbReference type="ARBA" id="ARBA00012513"/>
    </source>
</evidence>
<evidence type="ECO:0000256" key="6">
    <source>
        <dbReference type="ARBA" id="ARBA00022840"/>
    </source>
</evidence>
<evidence type="ECO:0000256" key="8">
    <source>
        <dbReference type="ARBA" id="ARBA00048679"/>
    </source>
</evidence>
<dbReference type="Gene3D" id="3.30.310.80">
    <property type="entry name" value="Kinase associated domain 1, KA1"/>
    <property type="match status" value="1"/>
</dbReference>
<gene>
    <name evidence="10" type="ORF">PR048_011892</name>
</gene>
<keyword evidence="5" id="KW-0418">Kinase</keyword>
<sequence length="159" mass="17476">MESFQQIYDNHGSDTMDVSFENERNIVFTNSLMNIPNIKSVSTGNMFSTDLVQKTSSGSFKVTLSDFCSRLTAADILGLVKRLIDARAPPQGFTFSDTGGDSDTVEGGLSLEYPGGIQIELMVCKDHGCELKGLKMRRISGDQLQYSRLCQELISCITV</sequence>
<dbReference type="Pfam" id="PF02149">
    <property type="entry name" value="KA1"/>
    <property type="match status" value="1"/>
</dbReference>
<dbReference type="EC" id="2.7.11.1" evidence="1"/>
<comment type="caution">
    <text evidence="10">The sequence shown here is derived from an EMBL/GenBank/DDBJ whole genome shotgun (WGS) entry which is preliminary data.</text>
</comment>
<dbReference type="SUPFAM" id="SSF103243">
    <property type="entry name" value="KA1-like"/>
    <property type="match status" value="1"/>
</dbReference>
<keyword evidence="2" id="KW-0723">Serine/threonine-protein kinase</keyword>
<dbReference type="Proteomes" id="UP001159363">
    <property type="component" value="Chromosome X"/>
</dbReference>
<comment type="catalytic activity">
    <reaction evidence="8">
        <text>L-seryl-[protein] + ATP = O-phospho-L-seryl-[protein] + ADP + H(+)</text>
        <dbReference type="Rhea" id="RHEA:17989"/>
        <dbReference type="Rhea" id="RHEA-COMP:9863"/>
        <dbReference type="Rhea" id="RHEA-COMP:11604"/>
        <dbReference type="ChEBI" id="CHEBI:15378"/>
        <dbReference type="ChEBI" id="CHEBI:29999"/>
        <dbReference type="ChEBI" id="CHEBI:30616"/>
        <dbReference type="ChEBI" id="CHEBI:83421"/>
        <dbReference type="ChEBI" id="CHEBI:456216"/>
        <dbReference type="EC" id="2.7.11.1"/>
    </reaction>
</comment>
<evidence type="ECO:0000259" key="9">
    <source>
        <dbReference type="PROSITE" id="PS50032"/>
    </source>
</evidence>
<evidence type="ECO:0000256" key="4">
    <source>
        <dbReference type="ARBA" id="ARBA00022741"/>
    </source>
</evidence>
<keyword evidence="3" id="KW-0808">Transferase</keyword>
<evidence type="ECO:0000256" key="5">
    <source>
        <dbReference type="ARBA" id="ARBA00022777"/>
    </source>
</evidence>
<dbReference type="InterPro" id="IPR001772">
    <property type="entry name" value="KA1_dom"/>
</dbReference>
<dbReference type="PROSITE" id="PS50032">
    <property type="entry name" value="KA1"/>
    <property type="match status" value="1"/>
</dbReference>
<proteinExistence type="predicted"/>
<dbReference type="EMBL" id="JARBHB010000004">
    <property type="protein sequence ID" value="KAJ8885694.1"/>
    <property type="molecule type" value="Genomic_DNA"/>
</dbReference>
<evidence type="ECO:0000256" key="2">
    <source>
        <dbReference type="ARBA" id="ARBA00022527"/>
    </source>
</evidence>
<organism evidence="10 11">
    <name type="scientific">Dryococelus australis</name>
    <dbReference type="NCBI Taxonomy" id="614101"/>
    <lineage>
        <taxon>Eukaryota</taxon>
        <taxon>Metazoa</taxon>
        <taxon>Ecdysozoa</taxon>
        <taxon>Arthropoda</taxon>
        <taxon>Hexapoda</taxon>
        <taxon>Insecta</taxon>
        <taxon>Pterygota</taxon>
        <taxon>Neoptera</taxon>
        <taxon>Polyneoptera</taxon>
        <taxon>Phasmatodea</taxon>
        <taxon>Verophasmatodea</taxon>
        <taxon>Anareolatae</taxon>
        <taxon>Phasmatidae</taxon>
        <taxon>Eurycanthinae</taxon>
        <taxon>Dryococelus</taxon>
    </lineage>
</organism>
<accession>A0ABQ9HMX4</accession>